<proteinExistence type="predicted"/>
<dbReference type="STRING" id="1179773.BN6_43000"/>
<dbReference type="AlphaFoldDB" id="K0K503"/>
<sequence>MARDGIPLPTGHPHATPPRQTPPVTANHPYLSGPHPRPYAHRGWHLDDLDGMENSLAAFRRATTEGYRYLETDVHATADGVVVVHHDDTLDRTTDGVGPVAGQPWSAVSRAKVGGREPVTRLADLLEELPDALLNIDVKADHAVGPVIDLLRATDTLHRVCLASFSDARLARLRRLAGPDLLTSMGPRSAGSLWATGRVPALRLPVTGRIAQVPATQGRLTVVDERFVRAAHRRGLEVHVWTIDTAEQMTALLDIGVDGLVSDRPDVLRDVLKARGAWAGD</sequence>
<dbReference type="SUPFAM" id="SSF51695">
    <property type="entry name" value="PLC-like phosphodiesterases"/>
    <property type="match status" value="1"/>
</dbReference>
<dbReference type="HOGENOM" id="CLU_030006_3_6_11"/>
<dbReference type="Pfam" id="PF03009">
    <property type="entry name" value="GDPD"/>
    <property type="match status" value="1"/>
</dbReference>
<keyword evidence="4" id="KW-1185">Reference proteome</keyword>
<dbReference type="PROSITE" id="PS51704">
    <property type="entry name" value="GP_PDE"/>
    <property type="match status" value="1"/>
</dbReference>
<dbReference type="PATRIC" id="fig|1179773.3.peg.4304"/>
<reference evidence="3 4" key="1">
    <citation type="journal article" date="2012" name="BMC Genomics">
        <title>Complete genome sequence of Saccharothrix espanaensis DSM 44229T and comparison to the other completely sequenced Pseudonocardiaceae.</title>
        <authorList>
            <person name="Strobel T."/>
            <person name="Al-Dilaimi A."/>
            <person name="Blom J."/>
            <person name="Gessner A."/>
            <person name="Kalinowski J."/>
            <person name="Luzhetska M."/>
            <person name="Puhler A."/>
            <person name="Szczepanowski R."/>
            <person name="Bechthold A."/>
            <person name="Ruckert C."/>
        </authorList>
    </citation>
    <scope>NUCLEOTIDE SEQUENCE [LARGE SCALE GENOMIC DNA]</scope>
    <source>
        <strain evidence="4">ATCC 51144 / DSM 44229 / JCM 9112 / NBRC 15066 / NRRL 15764</strain>
    </source>
</reference>
<evidence type="ECO:0000313" key="4">
    <source>
        <dbReference type="Proteomes" id="UP000006281"/>
    </source>
</evidence>
<dbReference type="Proteomes" id="UP000006281">
    <property type="component" value="Chromosome"/>
</dbReference>
<dbReference type="PANTHER" id="PTHR43805:SF1">
    <property type="entry name" value="GP-PDE DOMAIN-CONTAINING PROTEIN"/>
    <property type="match status" value="1"/>
</dbReference>
<dbReference type="eggNOG" id="COG0584">
    <property type="taxonomic scope" value="Bacteria"/>
</dbReference>
<dbReference type="InterPro" id="IPR017946">
    <property type="entry name" value="PLC-like_Pdiesterase_TIM-brl"/>
</dbReference>
<feature type="region of interest" description="Disordered" evidence="1">
    <location>
        <begin position="1"/>
        <end position="36"/>
    </location>
</feature>
<dbReference type="EMBL" id="HE804045">
    <property type="protein sequence ID" value="CCH31583.1"/>
    <property type="molecule type" value="Genomic_DNA"/>
</dbReference>
<dbReference type="GO" id="GO:0006629">
    <property type="term" value="P:lipid metabolic process"/>
    <property type="evidence" value="ECO:0007669"/>
    <property type="project" value="InterPro"/>
</dbReference>
<evidence type="ECO:0000256" key="1">
    <source>
        <dbReference type="SAM" id="MobiDB-lite"/>
    </source>
</evidence>
<dbReference type="InterPro" id="IPR030395">
    <property type="entry name" value="GP_PDE_dom"/>
</dbReference>
<gene>
    <name evidence="3" type="ordered locus">BN6_43000</name>
</gene>
<dbReference type="PROSITE" id="PS50007">
    <property type="entry name" value="PIPLC_X_DOMAIN"/>
    <property type="match status" value="1"/>
</dbReference>
<dbReference type="GO" id="GO:0008081">
    <property type="term" value="F:phosphoric diester hydrolase activity"/>
    <property type="evidence" value="ECO:0007669"/>
    <property type="project" value="InterPro"/>
</dbReference>
<protein>
    <submittedName>
        <fullName evidence="3">Glycerophosphoryl diester phosphodiesterase</fullName>
    </submittedName>
</protein>
<dbReference type="KEGG" id="sesp:BN6_43000"/>
<evidence type="ECO:0000259" key="2">
    <source>
        <dbReference type="PROSITE" id="PS51704"/>
    </source>
</evidence>
<dbReference type="Gene3D" id="3.20.20.190">
    <property type="entry name" value="Phosphatidylinositol (PI) phosphodiesterase"/>
    <property type="match status" value="1"/>
</dbReference>
<dbReference type="PANTHER" id="PTHR43805">
    <property type="entry name" value="GLYCEROPHOSPHORYL DIESTER PHOSPHODIESTERASE"/>
    <property type="match status" value="1"/>
</dbReference>
<feature type="domain" description="GP-PDE" evidence="2">
    <location>
        <begin position="36"/>
        <end position="272"/>
    </location>
</feature>
<organism evidence="3 4">
    <name type="scientific">Saccharothrix espanaensis (strain ATCC 51144 / DSM 44229 / JCM 9112 / NBRC 15066 / NRRL 15764)</name>
    <dbReference type="NCBI Taxonomy" id="1179773"/>
    <lineage>
        <taxon>Bacteria</taxon>
        <taxon>Bacillati</taxon>
        <taxon>Actinomycetota</taxon>
        <taxon>Actinomycetes</taxon>
        <taxon>Pseudonocardiales</taxon>
        <taxon>Pseudonocardiaceae</taxon>
        <taxon>Saccharothrix</taxon>
    </lineage>
</organism>
<accession>K0K503</accession>
<evidence type="ECO:0000313" key="3">
    <source>
        <dbReference type="EMBL" id="CCH31583.1"/>
    </source>
</evidence>
<name>K0K503_SACES</name>